<dbReference type="Gene3D" id="1.50.10.20">
    <property type="match status" value="1"/>
</dbReference>
<name>A0ABW5M9L6_9BACT</name>
<evidence type="ECO:0000313" key="2">
    <source>
        <dbReference type="Proteomes" id="UP001597469"/>
    </source>
</evidence>
<dbReference type="PANTHER" id="PTHR12736:SF7">
    <property type="entry name" value="LANC-LIKE PROTEIN 3"/>
    <property type="match status" value="1"/>
</dbReference>
<dbReference type="PANTHER" id="PTHR12736">
    <property type="entry name" value="LANC-LIKE PROTEIN"/>
    <property type="match status" value="1"/>
</dbReference>
<dbReference type="InterPro" id="IPR007822">
    <property type="entry name" value="LANC-like"/>
</dbReference>
<dbReference type="PRINTS" id="PR01950">
    <property type="entry name" value="LANCSUPER"/>
</dbReference>
<dbReference type="EMBL" id="JBHULN010000016">
    <property type="protein sequence ID" value="MFD2573226.1"/>
    <property type="molecule type" value="Genomic_DNA"/>
</dbReference>
<gene>
    <name evidence="1" type="ORF">ACFSUS_21465</name>
</gene>
<dbReference type="SUPFAM" id="SSF158745">
    <property type="entry name" value="LanC-like"/>
    <property type="match status" value="1"/>
</dbReference>
<sequence>MTIILPSSISDLRPVQRIASTYLKKLNGLIEQASVPHDGLLSGNLGVVWYYAHLWLATHEQTYFDQTQTRLEQVFDHMNTEPQLTGASLGSGGAGFGYVLAYLRQRNIIDLDLDEELQELDAYLHQTALEWIASDFIDYLHGATGVLHYFTERLGNPAIYSYAKEIVEQLLAKAIVDQRGLRLRSFLMDPQECAQTNFSLSHGQAGFLSVLLRAYQRGLRLDIIPPAIRQGADYFMNNRAPISAETNQHSFFPFTLDEASRTPTFGNRLAWCYGDLNAILFLYQAADLLKDAQLRKRVDLMGAYTLLRTNQETTLVKDAHFCHGAAGVAQMYRTLHRLTGLDIYQTGYRQWMDTTLSYIDEDLQKATFDDKAASLLEGWVGVALTLLSYVSEEELHWSRAFLL</sequence>
<evidence type="ECO:0000313" key="1">
    <source>
        <dbReference type="EMBL" id="MFD2573226.1"/>
    </source>
</evidence>
<dbReference type="Proteomes" id="UP001597469">
    <property type="component" value="Unassembled WGS sequence"/>
</dbReference>
<protein>
    <submittedName>
        <fullName evidence="1">Lanthionine synthetase LanC family protein</fullName>
    </submittedName>
</protein>
<reference evidence="2" key="1">
    <citation type="journal article" date="2019" name="Int. J. Syst. Evol. Microbiol.">
        <title>The Global Catalogue of Microorganisms (GCM) 10K type strain sequencing project: providing services to taxonomists for standard genome sequencing and annotation.</title>
        <authorList>
            <consortium name="The Broad Institute Genomics Platform"/>
            <consortium name="The Broad Institute Genome Sequencing Center for Infectious Disease"/>
            <person name="Wu L."/>
            <person name="Ma J."/>
        </authorList>
    </citation>
    <scope>NUCLEOTIDE SEQUENCE [LARGE SCALE GENOMIC DNA]</scope>
    <source>
        <strain evidence="2">KCTC 42805</strain>
    </source>
</reference>
<dbReference type="SMART" id="SM01260">
    <property type="entry name" value="LANC_like"/>
    <property type="match status" value="1"/>
</dbReference>
<dbReference type="RefSeq" id="WP_381525823.1">
    <property type="nucleotide sequence ID" value="NZ_JBHULN010000016.1"/>
</dbReference>
<keyword evidence="2" id="KW-1185">Reference proteome</keyword>
<organism evidence="1 2">
    <name type="scientific">Spirosoma soli</name>
    <dbReference type="NCBI Taxonomy" id="1770529"/>
    <lineage>
        <taxon>Bacteria</taxon>
        <taxon>Pseudomonadati</taxon>
        <taxon>Bacteroidota</taxon>
        <taxon>Cytophagia</taxon>
        <taxon>Cytophagales</taxon>
        <taxon>Cytophagaceae</taxon>
        <taxon>Spirosoma</taxon>
    </lineage>
</organism>
<proteinExistence type="predicted"/>
<dbReference type="Pfam" id="PF05147">
    <property type="entry name" value="LANC_like"/>
    <property type="match status" value="1"/>
</dbReference>
<accession>A0ABW5M9L6</accession>
<comment type="caution">
    <text evidence="1">The sequence shown here is derived from an EMBL/GenBank/DDBJ whole genome shotgun (WGS) entry which is preliminary data.</text>
</comment>